<evidence type="ECO:0000256" key="8">
    <source>
        <dbReference type="ARBA" id="ARBA00022679"/>
    </source>
</evidence>
<dbReference type="InterPro" id="IPR001841">
    <property type="entry name" value="Znf_RING"/>
</dbReference>
<keyword evidence="8 16" id="KW-0808">Transferase</keyword>
<dbReference type="EMBL" id="ML004439">
    <property type="protein sequence ID" value="RKP31587.1"/>
    <property type="molecule type" value="Genomic_DNA"/>
</dbReference>
<dbReference type="PANTHER" id="PTHR12389:SF0">
    <property type="entry name" value="E3 UBIQUITIN-PROTEIN LIGASE LISTERIN"/>
    <property type="match status" value="1"/>
</dbReference>
<dbReference type="OrthoDB" id="6108at2759"/>
<evidence type="ECO:0000256" key="7">
    <source>
        <dbReference type="ARBA" id="ARBA00022490"/>
    </source>
</evidence>
<comment type="function">
    <text evidence="16">E3 ubiquitin-protein ligase. Component of the ribosome quality control complex (RQC), a ribosome-associated complex that mediates ubiquitination and extraction of incompletely synthesized nascent chains for proteasomal degradation.</text>
</comment>
<dbReference type="GO" id="GO:0008270">
    <property type="term" value="F:zinc ion binding"/>
    <property type="evidence" value="ECO:0007669"/>
    <property type="project" value="UniProtKB-KW"/>
</dbReference>
<keyword evidence="9 16" id="KW-0479">Metal-binding</keyword>
<dbReference type="CDD" id="cd16491">
    <property type="entry name" value="RING-CH-C4HC3_LTN1"/>
    <property type="match status" value="1"/>
</dbReference>
<evidence type="ECO:0000256" key="3">
    <source>
        <dbReference type="ARBA" id="ARBA00004906"/>
    </source>
</evidence>
<keyword evidence="13 16" id="KW-0862">Zinc</keyword>
<keyword evidence="12 16" id="KW-0833">Ubl conjugation pathway</keyword>
<dbReference type="GO" id="GO:0016567">
    <property type="term" value="P:protein ubiquitination"/>
    <property type="evidence" value="ECO:0007669"/>
    <property type="project" value="UniProtKB-UniPathway"/>
</dbReference>
<dbReference type="AlphaFoldDB" id="A0A4P9ZEY8"/>
<dbReference type="InterPro" id="IPR039804">
    <property type="entry name" value="RING-CH-C4HC3_LTN1"/>
</dbReference>
<dbReference type="Gene3D" id="3.30.40.10">
    <property type="entry name" value="Zinc/RING finger domain, C3HC4 (zinc finger)"/>
    <property type="match status" value="1"/>
</dbReference>
<gene>
    <name evidence="18" type="ORF">METBISCDRAFT_13723</name>
</gene>
<dbReference type="PROSITE" id="PS50089">
    <property type="entry name" value="ZF_RING_2"/>
    <property type="match status" value="1"/>
</dbReference>
<evidence type="ECO:0000313" key="19">
    <source>
        <dbReference type="Proteomes" id="UP000268321"/>
    </source>
</evidence>
<evidence type="ECO:0000256" key="12">
    <source>
        <dbReference type="ARBA" id="ARBA00022786"/>
    </source>
</evidence>
<evidence type="ECO:0000256" key="15">
    <source>
        <dbReference type="PROSITE-ProRule" id="PRU00175"/>
    </source>
</evidence>
<evidence type="ECO:0000256" key="16">
    <source>
        <dbReference type="RuleBase" id="RU367090"/>
    </source>
</evidence>
<comment type="subunit">
    <text evidence="16">Component of the ribosome quality control complex (RQC).</text>
</comment>
<evidence type="ECO:0000256" key="5">
    <source>
        <dbReference type="ARBA" id="ARBA00012483"/>
    </source>
</evidence>
<evidence type="ECO:0000256" key="1">
    <source>
        <dbReference type="ARBA" id="ARBA00000900"/>
    </source>
</evidence>
<dbReference type="Proteomes" id="UP000268321">
    <property type="component" value="Unassembled WGS sequence"/>
</dbReference>
<dbReference type="EC" id="2.3.2.27" evidence="5 16"/>
<dbReference type="InterPro" id="IPR011016">
    <property type="entry name" value="Znf_RING-CH"/>
</dbReference>
<reference evidence="19" key="1">
    <citation type="journal article" date="2018" name="Nat. Microbiol.">
        <title>Leveraging single-cell genomics to expand the fungal tree of life.</title>
        <authorList>
            <person name="Ahrendt S.R."/>
            <person name="Quandt C.A."/>
            <person name="Ciobanu D."/>
            <person name="Clum A."/>
            <person name="Salamov A."/>
            <person name="Andreopoulos B."/>
            <person name="Cheng J.F."/>
            <person name="Woyke T."/>
            <person name="Pelin A."/>
            <person name="Henrissat B."/>
            <person name="Reynolds N.K."/>
            <person name="Benny G.L."/>
            <person name="Smith M.E."/>
            <person name="James T.Y."/>
            <person name="Grigoriev I.V."/>
        </authorList>
    </citation>
    <scope>NUCLEOTIDE SEQUENCE [LARGE SCALE GENOMIC DNA]</scope>
    <source>
        <strain evidence="19">Baker2002</strain>
    </source>
</reference>
<evidence type="ECO:0000256" key="2">
    <source>
        <dbReference type="ARBA" id="ARBA00004514"/>
    </source>
</evidence>
<evidence type="ECO:0000256" key="9">
    <source>
        <dbReference type="ARBA" id="ARBA00022723"/>
    </source>
</evidence>
<dbReference type="Pfam" id="PF23009">
    <property type="entry name" value="UBC_like"/>
    <property type="match status" value="1"/>
</dbReference>
<dbReference type="GO" id="GO:0005829">
    <property type="term" value="C:cytosol"/>
    <property type="evidence" value="ECO:0007669"/>
    <property type="project" value="UniProtKB-SubCell"/>
</dbReference>
<keyword evidence="7" id="KW-0963">Cytoplasm</keyword>
<name>A0A4P9ZEY8_9ASCO</name>
<dbReference type="GO" id="GO:0043023">
    <property type="term" value="F:ribosomal large subunit binding"/>
    <property type="evidence" value="ECO:0007669"/>
    <property type="project" value="TreeGrafter"/>
</dbReference>
<evidence type="ECO:0000256" key="11">
    <source>
        <dbReference type="ARBA" id="ARBA00022771"/>
    </source>
</evidence>
<dbReference type="InterPro" id="IPR054477">
    <property type="entry name" value="LTN1_E3_ligase_6th"/>
</dbReference>
<comment type="subcellular location">
    <subcellularLocation>
        <location evidence="2">Cytoplasm</location>
        <location evidence="2">Cytosol</location>
    </subcellularLocation>
</comment>
<keyword evidence="11 15" id="KW-0863">Zinc-finger</keyword>
<dbReference type="InterPro" id="IPR054478">
    <property type="entry name" value="LTN1_UBC"/>
</dbReference>
<dbReference type="SUPFAM" id="SSF57850">
    <property type="entry name" value="RING/U-box"/>
    <property type="match status" value="1"/>
</dbReference>
<dbReference type="GO" id="GO:0072344">
    <property type="term" value="P:rescue of stalled ribosome"/>
    <property type="evidence" value="ECO:0007669"/>
    <property type="project" value="UniProtKB-UniRule"/>
</dbReference>
<dbReference type="GO" id="GO:1990112">
    <property type="term" value="C:RQC complex"/>
    <property type="evidence" value="ECO:0007669"/>
    <property type="project" value="UniProtKB-UniRule"/>
</dbReference>
<dbReference type="PANTHER" id="PTHR12389">
    <property type="entry name" value="ZINC FINGER PROTEIN 294"/>
    <property type="match status" value="1"/>
</dbReference>
<protein>
    <recommendedName>
        <fullName evidence="6 16">E3 ubiquitin-protein ligase listerin</fullName>
        <ecNumber evidence="5 16">2.3.2.27</ecNumber>
    </recommendedName>
    <alternativeName>
        <fullName evidence="16">RING-type E3 ubiquitin transferase listerin</fullName>
    </alternativeName>
</protein>
<proteinExistence type="inferred from homology"/>
<keyword evidence="10" id="KW-0677">Repeat</keyword>
<evidence type="ECO:0000256" key="14">
    <source>
        <dbReference type="ARBA" id="ARBA00055150"/>
    </source>
</evidence>
<dbReference type="Pfam" id="PF22999">
    <property type="entry name" value="LTN1_E3_ligase_6th"/>
    <property type="match status" value="1"/>
</dbReference>
<dbReference type="InterPro" id="IPR013083">
    <property type="entry name" value="Znf_RING/FYVE/PHD"/>
</dbReference>
<comment type="similarity">
    <text evidence="4 16">Belongs to the LTN1 family.</text>
</comment>
<feature type="domain" description="RING-type" evidence="17">
    <location>
        <begin position="554"/>
        <end position="600"/>
    </location>
</feature>
<dbReference type="GO" id="GO:1990116">
    <property type="term" value="P:ribosome-associated ubiquitin-dependent protein catabolic process"/>
    <property type="evidence" value="ECO:0007669"/>
    <property type="project" value="UniProtKB-UniRule"/>
</dbReference>
<organism evidence="18 19">
    <name type="scientific">Metschnikowia bicuspidata</name>
    <dbReference type="NCBI Taxonomy" id="27322"/>
    <lineage>
        <taxon>Eukaryota</taxon>
        <taxon>Fungi</taxon>
        <taxon>Dikarya</taxon>
        <taxon>Ascomycota</taxon>
        <taxon>Saccharomycotina</taxon>
        <taxon>Pichiomycetes</taxon>
        <taxon>Metschnikowiaceae</taxon>
        <taxon>Metschnikowia</taxon>
    </lineage>
</organism>
<comment type="function">
    <text evidence="14">E3 ubiquitin-protein ligase component of the ribosome quality control complex (RQC), a ribosome-associated complex that mediates ubiquitination and extraction of incompletely synthesized nascent chains for proteasomal degradation. Mediates ubiquitination of proteins derived from mRNAs lacking stop codons (non-stop proteins) and other translation arrest products induced by poly-lysine sequences and tandem rare codons. Ubiquitination leads to CDC48 recruitment for extraction and degradation of the incomplete translation product. May indirectly play a role in chromatin function and transcription.</text>
</comment>
<evidence type="ECO:0000313" key="18">
    <source>
        <dbReference type="EMBL" id="RKP31587.1"/>
    </source>
</evidence>
<evidence type="ECO:0000256" key="6">
    <source>
        <dbReference type="ARBA" id="ARBA00017157"/>
    </source>
</evidence>
<comment type="catalytic activity">
    <reaction evidence="1 16">
        <text>S-ubiquitinyl-[E2 ubiquitin-conjugating enzyme]-L-cysteine + [acceptor protein]-L-lysine = [E2 ubiquitin-conjugating enzyme]-L-cysteine + N(6)-ubiquitinyl-[acceptor protein]-L-lysine.</text>
        <dbReference type="EC" id="2.3.2.27"/>
    </reaction>
</comment>
<dbReference type="FunFam" id="3.30.40.10:FF:000038">
    <property type="entry name" value="E3 ubiquitin-protein ligase listerin"/>
    <property type="match status" value="1"/>
</dbReference>
<dbReference type="SMART" id="SM00744">
    <property type="entry name" value="RINGv"/>
    <property type="match status" value="1"/>
</dbReference>
<evidence type="ECO:0000259" key="17">
    <source>
        <dbReference type="PROSITE" id="PS50089"/>
    </source>
</evidence>
<feature type="non-terminal residue" evidence="18">
    <location>
        <position position="1"/>
    </location>
</feature>
<dbReference type="InterPro" id="IPR039795">
    <property type="entry name" value="LTN1/Rkr1"/>
</dbReference>
<evidence type="ECO:0000256" key="4">
    <source>
        <dbReference type="ARBA" id="ARBA00007997"/>
    </source>
</evidence>
<keyword evidence="19" id="KW-1185">Reference proteome</keyword>
<sequence>SDFDALDVLYPALAGHPLRLAAVLSAAEPFLVRAPAVARLRAHVFSEILGVRPAQVLTSGVRWMCACTYLVETTDGAILPEHKMAMVYAQVDAWLASEAAFDDAFVRVRYLLAVFFTRLAECGGDVAECAWHTAADLCVDNLVTAQVQGGAVGLRYASIKLAAALARHAPAAIWKDVQRAVVEELVAVSGSGIGGSALCDELVLRILTRIAVPRDVVQAHEPKLYAVLSNARPVCLQRAALLLLEKHILDAQQDMVVEYQLQRAAMSSSGDEPVLRPLPQALIHSIGANTVGCHIDDLVHSGDYPQAMRYIWSWHLVFRHFQDTPLGVKTAYAAQLADAGAVDYLLDTVFDTISPSDPAFVRQLVTEPVDRNSAVLPTKCVISTYLPANGLGSRHEVHLGLVHLYYLSLRYLGSSAQQWYASMRDATRKQAVGAFSARYVSLVLVEQMLATVEQARTRLGEDVVVRINRVAGEIRCVYTIDEQTLEMVVRVPAEYPLASVSVEGAQRLGVKESRWKAWLLASQRVISLTNGSILDSIELFSRNVSLHFLGFVECAICYSILHQDHLLPAKTCTTCLNKFHAACLYKWFKSSGSSTCPLCRSTFNFKRRS</sequence>
<dbReference type="SMART" id="SM01197">
    <property type="entry name" value="FANCL_C"/>
    <property type="match status" value="1"/>
</dbReference>
<dbReference type="UniPathway" id="UPA00143"/>
<dbReference type="Pfam" id="PF13639">
    <property type="entry name" value="zf-RING_2"/>
    <property type="match status" value="1"/>
</dbReference>
<dbReference type="GO" id="GO:0061630">
    <property type="term" value="F:ubiquitin protein ligase activity"/>
    <property type="evidence" value="ECO:0007669"/>
    <property type="project" value="UniProtKB-UniRule"/>
</dbReference>
<evidence type="ECO:0000256" key="10">
    <source>
        <dbReference type="ARBA" id="ARBA00022737"/>
    </source>
</evidence>
<evidence type="ECO:0000256" key="13">
    <source>
        <dbReference type="ARBA" id="ARBA00022833"/>
    </source>
</evidence>
<accession>A0A4P9ZEY8</accession>
<comment type="pathway">
    <text evidence="3 16">Protein modification; protein ubiquitination.</text>
</comment>